<feature type="compositionally biased region" description="Pro residues" evidence="7">
    <location>
        <begin position="620"/>
        <end position="632"/>
    </location>
</feature>
<feature type="compositionally biased region" description="Polar residues" evidence="7">
    <location>
        <begin position="780"/>
        <end position="802"/>
    </location>
</feature>
<name>A0A166DK46_9AGAM</name>
<feature type="compositionally biased region" description="Basic residues" evidence="7">
    <location>
        <begin position="759"/>
        <end position="777"/>
    </location>
</feature>
<feature type="compositionally biased region" description="Polar residues" evidence="7">
    <location>
        <begin position="136"/>
        <end position="153"/>
    </location>
</feature>
<evidence type="ECO:0000256" key="4">
    <source>
        <dbReference type="ARBA" id="ARBA00023163"/>
    </source>
</evidence>
<feature type="compositionally biased region" description="Basic and acidic residues" evidence="7">
    <location>
        <begin position="838"/>
        <end position="853"/>
    </location>
</feature>
<dbReference type="SMART" id="SM01401">
    <property type="entry name" value="Sds3"/>
    <property type="match status" value="1"/>
</dbReference>
<feature type="region of interest" description="Disordered" evidence="7">
    <location>
        <begin position="606"/>
        <end position="920"/>
    </location>
</feature>
<keyword evidence="5" id="KW-0539">Nucleus</keyword>
<keyword evidence="2" id="KW-0678">Repressor</keyword>
<feature type="region of interest" description="Disordered" evidence="7">
    <location>
        <begin position="1"/>
        <end position="375"/>
    </location>
</feature>
<feature type="compositionally biased region" description="Basic and acidic residues" evidence="7">
    <location>
        <begin position="1088"/>
        <end position="1097"/>
    </location>
</feature>
<protein>
    <recommendedName>
        <fullName evidence="10">Sds3-like-domain-containing protein</fullName>
    </recommendedName>
</protein>
<feature type="compositionally biased region" description="Acidic residues" evidence="7">
    <location>
        <begin position="312"/>
        <end position="330"/>
    </location>
</feature>
<proteinExistence type="predicted"/>
<feature type="compositionally biased region" description="Basic residues" evidence="7">
    <location>
        <begin position="1001"/>
        <end position="1019"/>
    </location>
</feature>
<feature type="compositionally biased region" description="Acidic residues" evidence="7">
    <location>
        <begin position="214"/>
        <end position="231"/>
    </location>
</feature>
<dbReference type="InterPro" id="IPR013907">
    <property type="entry name" value="Sds3"/>
</dbReference>
<evidence type="ECO:0000256" key="5">
    <source>
        <dbReference type="ARBA" id="ARBA00023242"/>
    </source>
</evidence>
<organism evidence="8 9">
    <name type="scientific">Sistotremastrum suecicum HHB10207 ss-3</name>
    <dbReference type="NCBI Taxonomy" id="1314776"/>
    <lineage>
        <taxon>Eukaryota</taxon>
        <taxon>Fungi</taxon>
        <taxon>Dikarya</taxon>
        <taxon>Basidiomycota</taxon>
        <taxon>Agaricomycotina</taxon>
        <taxon>Agaricomycetes</taxon>
        <taxon>Sistotremastrales</taxon>
        <taxon>Sistotremastraceae</taxon>
        <taxon>Sistotremastrum</taxon>
    </lineage>
</organism>
<reference evidence="8 9" key="1">
    <citation type="journal article" date="2016" name="Mol. Biol. Evol.">
        <title>Comparative Genomics of Early-Diverging Mushroom-Forming Fungi Provides Insights into the Origins of Lignocellulose Decay Capabilities.</title>
        <authorList>
            <person name="Nagy L.G."/>
            <person name="Riley R."/>
            <person name="Tritt A."/>
            <person name="Adam C."/>
            <person name="Daum C."/>
            <person name="Floudas D."/>
            <person name="Sun H."/>
            <person name="Yadav J.S."/>
            <person name="Pangilinan J."/>
            <person name="Larsson K.H."/>
            <person name="Matsuura K."/>
            <person name="Barry K."/>
            <person name="Labutti K."/>
            <person name="Kuo R."/>
            <person name="Ohm R.A."/>
            <person name="Bhattacharya S.S."/>
            <person name="Shirouzu T."/>
            <person name="Yoshinaga Y."/>
            <person name="Martin F.M."/>
            <person name="Grigoriev I.V."/>
            <person name="Hibbett D.S."/>
        </authorList>
    </citation>
    <scope>NUCLEOTIDE SEQUENCE [LARGE SCALE GENOMIC DNA]</scope>
    <source>
        <strain evidence="8 9">HHB10207 ss-3</strain>
    </source>
</reference>
<keyword evidence="3" id="KW-0805">Transcription regulation</keyword>
<keyword evidence="4" id="KW-0804">Transcription</keyword>
<feature type="compositionally biased region" description="Pro residues" evidence="7">
    <location>
        <begin position="956"/>
        <end position="967"/>
    </location>
</feature>
<evidence type="ECO:0000256" key="2">
    <source>
        <dbReference type="ARBA" id="ARBA00022491"/>
    </source>
</evidence>
<dbReference type="Proteomes" id="UP000076798">
    <property type="component" value="Unassembled WGS sequence"/>
</dbReference>
<accession>A0A166DK46</accession>
<dbReference type="AlphaFoldDB" id="A0A166DK46"/>
<dbReference type="EMBL" id="KV428060">
    <property type="protein sequence ID" value="KZT38613.1"/>
    <property type="molecule type" value="Genomic_DNA"/>
</dbReference>
<feature type="compositionally biased region" description="Acidic residues" evidence="7">
    <location>
        <begin position="51"/>
        <end position="64"/>
    </location>
</feature>
<feature type="compositionally biased region" description="Pro residues" evidence="7">
    <location>
        <begin position="7"/>
        <end position="27"/>
    </location>
</feature>
<evidence type="ECO:0000256" key="6">
    <source>
        <dbReference type="SAM" id="Coils"/>
    </source>
</evidence>
<evidence type="ECO:0000256" key="1">
    <source>
        <dbReference type="ARBA" id="ARBA00004123"/>
    </source>
</evidence>
<feature type="compositionally biased region" description="Basic residues" evidence="7">
    <location>
        <begin position="104"/>
        <end position="113"/>
    </location>
</feature>
<feature type="compositionally biased region" description="Acidic residues" evidence="7">
    <location>
        <begin position="158"/>
        <end position="178"/>
    </location>
</feature>
<evidence type="ECO:0008006" key="10">
    <source>
        <dbReference type="Google" id="ProtNLM"/>
    </source>
</evidence>
<dbReference type="PANTHER" id="PTHR21964">
    <property type="entry name" value="BREAST CANCER METASTASIS-SUPPRESSOR 1"/>
    <property type="match status" value="1"/>
</dbReference>
<feature type="compositionally biased region" description="Acidic residues" evidence="7">
    <location>
        <begin position="244"/>
        <end position="259"/>
    </location>
</feature>
<keyword evidence="6" id="KW-0175">Coiled coil</keyword>
<feature type="compositionally biased region" description="Basic and acidic residues" evidence="7">
    <location>
        <begin position="702"/>
        <end position="743"/>
    </location>
</feature>
<dbReference type="GO" id="GO:0010468">
    <property type="term" value="P:regulation of gene expression"/>
    <property type="evidence" value="ECO:0007669"/>
    <property type="project" value="UniProtKB-ARBA"/>
</dbReference>
<dbReference type="OrthoDB" id="20886at2759"/>
<feature type="compositionally biased region" description="Low complexity" evidence="7">
    <location>
        <begin position="911"/>
        <end position="920"/>
    </location>
</feature>
<feature type="coiled-coil region" evidence="6">
    <location>
        <begin position="423"/>
        <end position="457"/>
    </location>
</feature>
<dbReference type="Pfam" id="PF08598">
    <property type="entry name" value="Sds3"/>
    <property type="match status" value="1"/>
</dbReference>
<evidence type="ECO:0000313" key="8">
    <source>
        <dbReference type="EMBL" id="KZT38613.1"/>
    </source>
</evidence>
<comment type="subcellular location">
    <subcellularLocation>
        <location evidence="1">Nucleus</location>
    </subcellularLocation>
</comment>
<evidence type="ECO:0000256" key="7">
    <source>
        <dbReference type="SAM" id="MobiDB-lite"/>
    </source>
</evidence>
<feature type="region of interest" description="Disordered" evidence="7">
    <location>
        <begin position="942"/>
        <end position="1097"/>
    </location>
</feature>
<feature type="compositionally biased region" description="Low complexity" evidence="7">
    <location>
        <begin position="968"/>
        <end position="978"/>
    </location>
</feature>
<evidence type="ECO:0000313" key="9">
    <source>
        <dbReference type="Proteomes" id="UP000076798"/>
    </source>
</evidence>
<dbReference type="GO" id="GO:0005654">
    <property type="term" value="C:nucleoplasm"/>
    <property type="evidence" value="ECO:0007669"/>
    <property type="project" value="UniProtKB-ARBA"/>
</dbReference>
<sequence>MASPLTEPSPSPSPSPSPLSRPSPPKQIVPIATRPAMPRLLPRLSKAGLDSESELSELSEDDETEQKAPESAPLEQGEEEEEEDEDEDEENQDDKADDDSTTRSRSRAHRKKGSLLPEPMWGWAYKKRTKEGTANHAPSSSKPAGTHAKNGTASEPAFNEEEEEEEEPEEEDEEDEAFALETKSSYTRPISTSLSHSGSKNGLLPTPITHPVNGDDEPEEEDATEDEEDEHATEAGTEHGVVADAEEAEDDDGEDDQEADGSSSLDRSRPPTPDDQAILPLPIPPTIPKSPLSSPEPDSSGIHSHPPKIIDGDVDMDGELDGDPDVEIDDNSERDPDQELDAEMDQDADPEQEAEVDHEQEPDQEVDAETEHDLSSAHRAEALDVLTAIEIKFAELRERLYLEKMEDLQVEEELVLKNIHPEMIHLQNELEKRRERRKELADKKRKYEEEAVELKRRVDGNGILAWWKHERDELQSEMMADTNRKRRRLERERRLVERPLPSRNIPNPPLITHALPLPPTLRQIIKTKNKYGVPVDALRDPNMRVHPPHLQPKLKQLTPADINQDFDMIFPSRRWHSHPNDHGLGHRPHYAGPSFVDAYGNSTVFGDKGPSWRGSAQQNLPPPPALPPPPRGSYPSTTRNIAPTPVQMGHQMQGAIPYHPSHEGHPSQHVLHPGQRRTPSPPPPNMHMWPPQRQGKSGMENGRGDARKREPHEDDRPRVRDRDRDRDRDREREREYEREREQRLILQQQQQQMAEGSHRSHTHTHSHPPHPHPHAHQHSGITSNGASSHSQIQPSVAQSQSQAHHHHHRHSHLHHHHHHHHPSSSMDVNPPPHPNGYWKDEHPPLELARERGRPVSSHHPPHSGSLPPPPSGSQAHDRLNHTSFSMMSTGSPREWTPPWHDVHRRPENSNPGPGLLYGLGPTNAQLRAQQASAQGIQLVSSIQRLPSPPLHRRVQPSPPMNLPPPPSLSSGVGSYGLPQHGAYGSRSQQASPPRPSSHTHPLPHPHSHSHHTSSGRSKRTLSPISKLGVPLGPPGSGGSTPLPPPASIINGTGSASSASTMPTLSSLNGYVSPAPPPLPIPISSGNGIDREGHGHLS</sequence>
<feature type="compositionally biased region" description="Low complexity" evidence="7">
    <location>
        <begin position="985"/>
        <end position="1000"/>
    </location>
</feature>
<feature type="compositionally biased region" description="Acidic residues" evidence="7">
    <location>
        <begin position="76"/>
        <end position="99"/>
    </location>
</feature>
<feature type="compositionally biased region" description="Polar residues" evidence="7">
    <location>
        <begin position="881"/>
        <end position="891"/>
    </location>
</feature>
<evidence type="ECO:0000256" key="3">
    <source>
        <dbReference type="ARBA" id="ARBA00023015"/>
    </source>
</evidence>
<keyword evidence="9" id="KW-1185">Reference proteome</keyword>
<feature type="compositionally biased region" description="Polar residues" evidence="7">
    <location>
        <begin position="1049"/>
        <end position="1069"/>
    </location>
</feature>
<gene>
    <name evidence="8" type="ORF">SISSUDRAFT_1128691</name>
</gene>
<feature type="compositionally biased region" description="Polar residues" evidence="7">
    <location>
        <begin position="182"/>
        <end position="200"/>
    </location>
</feature>
<dbReference type="STRING" id="1314776.A0A166DK46"/>
<feature type="compositionally biased region" description="Acidic residues" evidence="7">
    <location>
        <begin position="338"/>
        <end position="354"/>
    </location>
</feature>
<feature type="compositionally biased region" description="Basic residues" evidence="7">
    <location>
        <begin position="803"/>
        <end position="822"/>
    </location>
</feature>